<feature type="compositionally biased region" description="Low complexity" evidence="1">
    <location>
        <begin position="432"/>
        <end position="443"/>
    </location>
</feature>
<dbReference type="EMBL" id="JALIEB010000018">
    <property type="protein sequence ID" value="MCV3273664.1"/>
    <property type="molecule type" value="Genomic_DNA"/>
</dbReference>
<protein>
    <submittedName>
        <fullName evidence="2">Uncharacterized protein</fullName>
    </submittedName>
</protein>
<name>A0ABT3BJB3_9RHOB</name>
<dbReference type="Proteomes" id="UP001208690">
    <property type="component" value="Unassembled WGS sequence"/>
</dbReference>
<dbReference type="RefSeq" id="WP_263845876.1">
    <property type="nucleotide sequence ID" value="NZ_JALIEB010000018.1"/>
</dbReference>
<keyword evidence="3" id="KW-1185">Reference proteome</keyword>
<feature type="region of interest" description="Disordered" evidence="1">
    <location>
        <begin position="1"/>
        <end position="30"/>
    </location>
</feature>
<gene>
    <name evidence="2" type="ORF">MUB52_19705</name>
</gene>
<feature type="compositionally biased region" description="Low complexity" evidence="1">
    <location>
        <begin position="20"/>
        <end position="30"/>
    </location>
</feature>
<sequence>MTRTNASRFTSSLQTSPTQSRASYPSRAAPSENYAARYAADQQRRQAANRAGLELAYEMTGQPGPTVNAANVAGYMASYAGAGLTAQGVRNYMQNRSTPTVVRNNRYGTAFQNRGLSGPFPQRKFTTNYSNSLPRGATGATGFFPDRFSPTATNPNMLDLFDRKAVANVTMTPQLRNYASSLQGGATMVRTGQPFGVNSVTFELGRPRLGNTTVVQPPATQQGFNFVDSRGRPLSPATSGPNAGSIVVNHGPNWSAVGNQALRWGGRALVVADPLVHGVVAGTNTPASAPWHERWTAGITAAAQRADNVVVAGGSGVAAGTLTVGTGPGAFAIGAGTAVAAGTAYEDTAVDRWVDRQVARAEPVIGATLRGVDTGARYVGRTATQAADYVANSYVGQRASDAASAVSSGWNSLTSSVGNLFSRPAQPAEVWSGSRSPLRSGSLTAPTPLATPSETRTSSSGGLRGLLGL</sequence>
<evidence type="ECO:0000313" key="3">
    <source>
        <dbReference type="Proteomes" id="UP001208690"/>
    </source>
</evidence>
<evidence type="ECO:0000256" key="1">
    <source>
        <dbReference type="SAM" id="MobiDB-lite"/>
    </source>
</evidence>
<comment type="caution">
    <text evidence="2">The sequence shown here is derived from an EMBL/GenBank/DDBJ whole genome shotgun (WGS) entry which is preliminary data.</text>
</comment>
<reference evidence="2 3" key="1">
    <citation type="submission" date="2022-04" db="EMBL/GenBank/DDBJ databases">
        <title>Roseobacter sp. WL0113 is a bacterium isolated from neritic sediment.</title>
        <authorList>
            <person name="Wang L."/>
            <person name="He W."/>
            <person name="Zhang D.-F."/>
        </authorList>
    </citation>
    <scope>NUCLEOTIDE SEQUENCE [LARGE SCALE GENOMIC DNA]</scope>
    <source>
        <strain evidence="2 3">WL0113</strain>
    </source>
</reference>
<feature type="region of interest" description="Disordered" evidence="1">
    <location>
        <begin position="428"/>
        <end position="469"/>
    </location>
</feature>
<evidence type="ECO:0000313" key="2">
    <source>
        <dbReference type="EMBL" id="MCV3273664.1"/>
    </source>
</evidence>
<feature type="compositionally biased region" description="Polar residues" evidence="1">
    <location>
        <begin position="1"/>
        <end position="19"/>
    </location>
</feature>
<organism evidence="2 3">
    <name type="scientific">Roseobacter sinensis</name>
    <dbReference type="NCBI Taxonomy" id="2931391"/>
    <lineage>
        <taxon>Bacteria</taxon>
        <taxon>Pseudomonadati</taxon>
        <taxon>Pseudomonadota</taxon>
        <taxon>Alphaproteobacteria</taxon>
        <taxon>Rhodobacterales</taxon>
        <taxon>Roseobacteraceae</taxon>
        <taxon>Roseobacter</taxon>
    </lineage>
</organism>
<proteinExistence type="predicted"/>
<accession>A0ABT3BJB3</accession>